<feature type="region of interest" description="Disordered" evidence="7">
    <location>
        <begin position="207"/>
        <end position="239"/>
    </location>
</feature>
<keyword evidence="9" id="KW-1185">Reference proteome</keyword>
<gene>
    <name evidence="8" type="ORF">C7I85_26305</name>
</gene>
<dbReference type="InterPro" id="IPR001907">
    <property type="entry name" value="ClpP"/>
</dbReference>
<dbReference type="PRINTS" id="PR00127">
    <property type="entry name" value="CLPPROTEASEP"/>
</dbReference>
<keyword evidence="4" id="KW-0378">Hydrolase</keyword>
<dbReference type="PANTHER" id="PTHR10381:SF70">
    <property type="entry name" value="ATP-DEPENDENT CLP PROTEASE PROTEOLYTIC SUBUNIT"/>
    <property type="match status" value="1"/>
</dbReference>
<dbReference type="Pfam" id="PF00574">
    <property type="entry name" value="CLP_protease"/>
    <property type="match status" value="1"/>
</dbReference>
<dbReference type="EMBL" id="PXYL01000022">
    <property type="protein sequence ID" value="PSJ55801.1"/>
    <property type="molecule type" value="Genomic_DNA"/>
</dbReference>
<dbReference type="OrthoDB" id="9806592at2"/>
<accession>A0A2P7S013</accession>
<dbReference type="InterPro" id="IPR023562">
    <property type="entry name" value="ClpP/TepA"/>
</dbReference>
<organism evidence="8 9">
    <name type="scientific">Pseudaminobacter soli</name>
    <name type="common">ex Li et al. 2025</name>
    <dbReference type="NCBI Taxonomy" id="1295366"/>
    <lineage>
        <taxon>Bacteria</taxon>
        <taxon>Pseudomonadati</taxon>
        <taxon>Pseudomonadota</taxon>
        <taxon>Alphaproteobacteria</taxon>
        <taxon>Hyphomicrobiales</taxon>
        <taxon>Phyllobacteriaceae</taxon>
        <taxon>Pseudaminobacter</taxon>
    </lineage>
</organism>
<keyword evidence="2" id="KW-0963">Cytoplasm</keyword>
<dbReference type="SUPFAM" id="SSF52096">
    <property type="entry name" value="ClpP/crotonase"/>
    <property type="match status" value="1"/>
</dbReference>
<sequence>MNKLRALLAANQKRGSFRAEANTIYLYDMIVADEFEAEWWGGISPAGFIAQLKAMKGDVAIRINSPGGDVFGAVAICQAMREYDGAITVHVDGYAASAASVIAVAAPKVIMAPGSFMMIHNAWTVAIGNVDDMMATAELLDKVDGSIAESYATKSGKEAAVFRDYMAKETWFTASEAVDVGIADAVAEDKPKATAKWDMSAFAAAPKLPEPPAVDNQNTEDHVSQRVRQHAARMLERAA</sequence>
<dbReference type="CDD" id="cd07016">
    <property type="entry name" value="S14_ClpP_1"/>
    <property type="match status" value="1"/>
</dbReference>
<evidence type="ECO:0000256" key="7">
    <source>
        <dbReference type="SAM" id="MobiDB-lite"/>
    </source>
</evidence>
<evidence type="ECO:0000256" key="5">
    <source>
        <dbReference type="ARBA" id="ARBA00022825"/>
    </source>
</evidence>
<dbReference type="GO" id="GO:0004176">
    <property type="term" value="F:ATP-dependent peptidase activity"/>
    <property type="evidence" value="ECO:0007669"/>
    <property type="project" value="InterPro"/>
</dbReference>
<dbReference type="Proteomes" id="UP000240653">
    <property type="component" value="Unassembled WGS sequence"/>
</dbReference>
<protein>
    <recommendedName>
        <fullName evidence="6">ATP-dependent Clp protease proteolytic subunit</fullName>
    </recommendedName>
</protein>
<dbReference type="NCBIfam" id="NF045542">
    <property type="entry name" value="Clp_rel_HeadMat"/>
    <property type="match status" value="1"/>
</dbReference>
<evidence type="ECO:0000256" key="3">
    <source>
        <dbReference type="ARBA" id="ARBA00022670"/>
    </source>
</evidence>
<evidence type="ECO:0000256" key="6">
    <source>
        <dbReference type="RuleBase" id="RU003567"/>
    </source>
</evidence>
<dbReference type="RefSeq" id="WP_106726966.1">
    <property type="nucleotide sequence ID" value="NZ_PXYL01000022.1"/>
</dbReference>
<name>A0A2P7S013_9HYPH</name>
<keyword evidence="5" id="KW-0720">Serine protease</keyword>
<evidence type="ECO:0000256" key="2">
    <source>
        <dbReference type="ARBA" id="ARBA00022490"/>
    </source>
</evidence>
<dbReference type="Gene3D" id="3.90.226.10">
    <property type="entry name" value="2-enoyl-CoA Hydratase, Chain A, domain 1"/>
    <property type="match status" value="1"/>
</dbReference>
<dbReference type="AlphaFoldDB" id="A0A2P7S013"/>
<dbReference type="GO" id="GO:0006515">
    <property type="term" value="P:protein quality control for misfolded or incompletely synthesized proteins"/>
    <property type="evidence" value="ECO:0007669"/>
    <property type="project" value="TreeGrafter"/>
</dbReference>
<proteinExistence type="inferred from homology"/>
<dbReference type="InterPro" id="IPR029045">
    <property type="entry name" value="ClpP/crotonase-like_dom_sf"/>
</dbReference>
<evidence type="ECO:0000313" key="9">
    <source>
        <dbReference type="Proteomes" id="UP000240653"/>
    </source>
</evidence>
<comment type="similarity">
    <text evidence="1 6">Belongs to the peptidase S14 family.</text>
</comment>
<dbReference type="GO" id="GO:0009368">
    <property type="term" value="C:endopeptidase Clp complex"/>
    <property type="evidence" value="ECO:0007669"/>
    <property type="project" value="TreeGrafter"/>
</dbReference>
<reference evidence="8 9" key="1">
    <citation type="submission" date="2018-03" db="EMBL/GenBank/DDBJ databases">
        <title>The draft genome of Mesorhizobium soli JCM 19897.</title>
        <authorList>
            <person name="Li L."/>
            <person name="Liu L."/>
            <person name="Liang L."/>
            <person name="Wang T."/>
            <person name="Zhang X."/>
        </authorList>
    </citation>
    <scope>NUCLEOTIDE SEQUENCE [LARGE SCALE GENOMIC DNA]</scope>
    <source>
        <strain evidence="8 9">JCM 19897</strain>
    </source>
</reference>
<dbReference type="PANTHER" id="PTHR10381">
    <property type="entry name" value="ATP-DEPENDENT CLP PROTEASE PROTEOLYTIC SUBUNIT"/>
    <property type="match status" value="1"/>
</dbReference>
<evidence type="ECO:0000313" key="8">
    <source>
        <dbReference type="EMBL" id="PSJ55801.1"/>
    </source>
</evidence>
<comment type="caution">
    <text evidence="8">The sequence shown here is derived from an EMBL/GenBank/DDBJ whole genome shotgun (WGS) entry which is preliminary data.</text>
</comment>
<keyword evidence="3" id="KW-0645">Protease</keyword>
<evidence type="ECO:0000256" key="1">
    <source>
        <dbReference type="ARBA" id="ARBA00007039"/>
    </source>
</evidence>
<dbReference type="GO" id="GO:0004252">
    <property type="term" value="F:serine-type endopeptidase activity"/>
    <property type="evidence" value="ECO:0007669"/>
    <property type="project" value="InterPro"/>
</dbReference>
<evidence type="ECO:0000256" key="4">
    <source>
        <dbReference type="ARBA" id="ARBA00022801"/>
    </source>
</evidence>
<dbReference type="GO" id="GO:0051117">
    <property type="term" value="F:ATPase binding"/>
    <property type="evidence" value="ECO:0007669"/>
    <property type="project" value="TreeGrafter"/>
</dbReference>